<comment type="caution">
    <text evidence="4">The sequence shown here is derived from an EMBL/GenBank/DDBJ whole genome shotgun (WGS) entry which is preliminary data.</text>
</comment>
<evidence type="ECO:0000256" key="3">
    <source>
        <dbReference type="RuleBase" id="RU000363"/>
    </source>
</evidence>
<dbReference type="PANTHER" id="PTHR44196:SF2">
    <property type="entry name" value="SHORT-CHAIN DEHYDROGENASE-RELATED"/>
    <property type="match status" value="1"/>
</dbReference>
<evidence type="ECO:0000256" key="2">
    <source>
        <dbReference type="ARBA" id="ARBA00023002"/>
    </source>
</evidence>
<dbReference type="InterPro" id="IPR036291">
    <property type="entry name" value="NAD(P)-bd_dom_sf"/>
</dbReference>
<dbReference type="InterPro" id="IPR002347">
    <property type="entry name" value="SDR_fam"/>
</dbReference>
<dbReference type="RefSeq" id="WP_075975900.1">
    <property type="nucleotide sequence ID" value="NZ_MKQR01000016.1"/>
</dbReference>
<dbReference type="STRING" id="1193682.BJP25_21510"/>
<comment type="similarity">
    <text evidence="1 3">Belongs to the short-chain dehydrogenases/reductases (SDR) family.</text>
</comment>
<protein>
    <submittedName>
        <fullName evidence="4">Dehydrogenase</fullName>
    </submittedName>
</protein>
<proteinExistence type="inferred from homology"/>
<sequence length="257" mass="26481">MTTKARLRDTFALVTGASTGIGAATAERLAASGAHLALVARSADKLDDLAARLTRDHGVTVRTFPLDLAAAAAPTRLVKELADAGVEVEVLVNNAGVSDGGPVLDGDPARFRSMIDLNVTALTELTALLVPAMVARGHGAVVNVASTGGYLPAPYLAVYAATKAYVLSFTQALWAEIRDTGVRVVAVSPGPTETPMNPRGSRSADAVAATVLRALSGTSPAVIDGRANALVAFLFGRLLPRRLGLSIARRVMASGKF</sequence>
<dbReference type="CDD" id="cd05233">
    <property type="entry name" value="SDR_c"/>
    <property type="match status" value="1"/>
</dbReference>
<gene>
    <name evidence="4" type="ORF">BJP25_21510</name>
</gene>
<name>A0A1Q9LL32_9PSEU</name>
<keyword evidence="2" id="KW-0560">Oxidoreductase</keyword>
<dbReference type="PIRSF" id="PIRSF000126">
    <property type="entry name" value="11-beta-HSD1"/>
    <property type="match status" value="1"/>
</dbReference>
<keyword evidence="5" id="KW-1185">Reference proteome</keyword>
<dbReference type="SUPFAM" id="SSF51735">
    <property type="entry name" value="NAD(P)-binding Rossmann-fold domains"/>
    <property type="match status" value="1"/>
</dbReference>
<dbReference type="Proteomes" id="UP000186040">
    <property type="component" value="Unassembled WGS sequence"/>
</dbReference>
<dbReference type="GO" id="GO:0016020">
    <property type="term" value="C:membrane"/>
    <property type="evidence" value="ECO:0007669"/>
    <property type="project" value="TreeGrafter"/>
</dbReference>
<evidence type="ECO:0000313" key="5">
    <source>
        <dbReference type="Proteomes" id="UP000186040"/>
    </source>
</evidence>
<dbReference type="PRINTS" id="PR00080">
    <property type="entry name" value="SDRFAMILY"/>
</dbReference>
<dbReference type="GO" id="GO:0016491">
    <property type="term" value="F:oxidoreductase activity"/>
    <property type="evidence" value="ECO:0007669"/>
    <property type="project" value="UniProtKB-KW"/>
</dbReference>
<dbReference type="AlphaFoldDB" id="A0A1Q9LL32"/>
<dbReference type="OrthoDB" id="9797538at2"/>
<accession>A0A1Q9LL32</accession>
<evidence type="ECO:0000313" key="4">
    <source>
        <dbReference type="EMBL" id="OLR92756.1"/>
    </source>
</evidence>
<dbReference type="PRINTS" id="PR00081">
    <property type="entry name" value="GDHRDH"/>
</dbReference>
<dbReference type="PANTHER" id="PTHR44196">
    <property type="entry name" value="DEHYDROGENASE/REDUCTASE SDR FAMILY MEMBER 7B"/>
    <property type="match status" value="1"/>
</dbReference>
<dbReference type="Gene3D" id="3.40.50.720">
    <property type="entry name" value="NAD(P)-binding Rossmann-like Domain"/>
    <property type="match status" value="1"/>
</dbReference>
<organism evidence="4 5">
    <name type="scientific">Actinokineospora bangkokensis</name>
    <dbReference type="NCBI Taxonomy" id="1193682"/>
    <lineage>
        <taxon>Bacteria</taxon>
        <taxon>Bacillati</taxon>
        <taxon>Actinomycetota</taxon>
        <taxon>Actinomycetes</taxon>
        <taxon>Pseudonocardiales</taxon>
        <taxon>Pseudonocardiaceae</taxon>
        <taxon>Actinokineospora</taxon>
    </lineage>
</organism>
<dbReference type="Pfam" id="PF00106">
    <property type="entry name" value="adh_short"/>
    <property type="match status" value="1"/>
</dbReference>
<dbReference type="EMBL" id="MKQR01000016">
    <property type="protein sequence ID" value="OLR92756.1"/>
    <property type="molecule type" value="Genomic_DNA"/>
</dbReference>
<reference evidence="4 5" key="1">
    <citation type="submission" date="2016-10" db="EMBL/GenBank/DDBJ databases">
        <title>The Draft Genome Sequence of Actinokineospora bangkokensis 44EHWT reveals the biosynthetic pathway of antifungal compounds Thailandins with unusual extender unit butylmalonyl-CoA.</title>
        <authorList>
            <person name="Greule A."/>
            <person name="Intra B."/>
            <person name="Flemming S."/>
            <person name="Rommel M.G."/>
            <person name="Panbangred W."/>
            <person name="Bechthold A."/>
        </authorList>
    </citation>
    <scope>NUCLEOTIDE SEQUENCE [LARGE SCALE GENOMIC DNA]</scope>
    <source>
        <strain evidence="4 5">44EHW</strain>
    </source>
</reference>
<evidence type="ECO:0000256" key="1">
    <source>
        <dbReference type="ARBA" id="ARBA00006484"/>
    </source>
</evidence>